<proteinExistence type="predicted"/>
<dbReference type="EMBL" id="BGZK01000547">
    <property type="protein sequence ID" value="GBP49542.1"/>
    <property type="molecule type" value="Genomic_DNA"/>
</dbReference>
<evidence type="ECO:0000313" key="2">
    <source>
        <dbReference type="Proteomes" id="UP000299102"/>
    </source>
</evidence>
<gene>
    <name evidence="1" type="ORF">EVAR_45606_1</name>
</gene>
<evidence type="ECO:0000313" key="1">
    <source>
        <dbReference type="EMBL" id="GBP49542.1"/>
    </source>
</evidence>
<protein>
    <submittedName>
        <fullName evidence="1">Uncharacterized protein</fullName>
    </submittedName>
</protein>
<comment type="caution">
    <text evidence="1">The sequence shown here is derived from an EMBL/GenBank/DDBJ whole genome shotgun (WGS) entry which is preliminary data.</text>
</comment>
<dbReference type="AlphaFoldDB" id="A0A4C1WGC1"/>
<keyword evidence="2" id="KW-1185">Reference proteome</keyword>
<name>A0A4C1WGC1_EUMVA</name>
<accession>A0A4C1WGC1</accession>
<dbReference type="Proteomes" id="UP000299102">
    <property type="component" value="Unassembled WGS sequence"/>
</dbReference>
<reference evidence="1 2" key="1">
    <citation type="journal article" date="2019" name="Commun. Biol.">
        <title>The bagworm genome reveals a unique fibroin gene that provides high tensile strength.</title>
        <authorList>
            <person name="Kono N."/>
            <person name="Nakamura H."/>
            <person name="Ohtoshi R."/>
            <person name="Tomita M."/>
            <person name="Numata K."/>
            <person name="Arakawa K."/>
        </authorList>
    </citation>
    <scope>NUCLEOTIDE SEQUENCE [LARGE SCALE GENOMIC DNA]</scope>
</reference>
<sequence>MEAREKSASKRAQGYSHQKSGIVTSYISPVRLQSHTVHFATNGPRTGSIKKLWPSRHWPPFAQTNQEEVDALLPLTAARSKQMSTSDQLADIYISQIILLDYIQIE</sequence>
<organism evidence="1 2">
    <name type="scientific">Eumeta variegata</name>
    <name type="common">Bagworm moth</name>
    <name type="synonym">Eumeta japonica</name>
    <dbReference type="NCBI Taxonomy" id="151549"/>
    <lineage>
        <taxon>Eukaryota</taxon>
        <taxon>Metazoa</taxon>
        <taxon>Ecdysozoa</taxon>
        <taxon>Arthropoda</taxon>
        <taxon>Hexapoda</taxon>
        <taxon>Insecta</taxon>
        <taxon>Pterygota</taxon>
        <taxon>Neoptera</taxon>
        <taxon>Endopterygota</taxon>
        <taxon>Lepidoptera</taxon>
        <taxon>Glossata</taxon>
        <taxon>Ditrysia</taxon>
        <taxon>Tineoidea</taxon>
        <taxon>Psychidae</taxon>
        <taxon>Oiketicinae</taxon>
        <taxon>Eumeta</taxon>
    </lineage>
</organism>